<evidence type="ECO:0000256" key="12">
    <source>
        <dbReference type="ARBA" id="ARBA00041377"/>
    </source>
</evidence>
<dbReference type="Pfam" id="PF17042">
    <property type="entry name" value="NBD_C"/>
    <property type="match status" value="1"/>
</dbReference>
<evidence type="ECO:0000256" key="2">
    <source>
        <dbReference type="ARBA" id="ARBA00022679"/>
    </source>
</evidence>
<dbReference type="InterPro" id="IPR031475">
    <property type="entry name" value="NBD_C"/>
</dbReference>
<organism evidence="15 16">
    <name type="scientific">Roseibium porphyridii</name>
    <dbReference type="NCBI Taxonomy" id="2866279"/>
    <lineage>
        <taxon>Bacteria</taxon>
        <taxon>Pseudomonadati</taxon>
        <taxon>Pseudomonadota</taxon>
        <taxon>Alphaproteobacteria</taxon>
        <taxon>Hyphomicrobiales</taxon>
        <taxon>Stappiaceae</taxon>
        <taxon>Roseibium</taxon>
    </lineage>
</organism>
<reference evidence="15 16" key="1">
    <citation type="submission" date="2023-03" db="EMBL/GenBank/DDBJ databases">
        <title>Roseibium porphyridii sp. nov. and Roseibium rhodosorbium sp. nov. isolated from marine algae, Porphyridium cruentum and Rhodosorus marinus, respectively.</title>
        <authorList>
            <person name="Lee M.W."/>
            <person name="Choi B.J."/>
            <person name="Lee J.K."/>
            <person name="Choi D.G."/>
            <person name="Baek J.H."/>
            <person name="Bayburt H."/>
            <person name="Kim J.M."/>
            <person name="Han D.M."/>
            <person name="Kim K.H."/>
            <person name="Jeon C.O."/>
        </authorList>
    </citation>
    <scope>NUCLEOTIDE SEQUENCE [LARGE SCALE GENOMIC DNA]</scope>
    <source>
        <strain evidence="15 16">KMA01</strain>
    </source>
</reference>
<name>A0ABY8F6G2_9HYPH</name>
<dbReference type="InterPro" id="IPR010737">
    <property type="entry name" value="4-carb_acid_sugar_kinase_N"/>
</dbReference>
<evidence type="ECO:0000259" key="14">
    <source>
        <dbReference type="Pfam" id="PF17042"/>
    </source>
</evidence>
<evidence type="ECO:0000256" key="9">
    <source>
        <dbReference type="ARBA" id="ARBA00037335"/>
    </source>
</evidence>
<keyword evidence="16" id="KW-1185">Reference proteome</keyword>
<keyword evidence="4 15" id="KW-0418">Kinase</keyword>
<dbReference type="EC" id="2.7.1.217" evidence="10"/>
<dbReference type="GO" id="GO:0016301">
    <property type="term" value="F:kinase activity"/>
    <property type="evidence" value="ECO:0007669"/>
    <property type="project" value="UniProtKB-KW"/>
</dbReference>
<evidence type="ECO:0000313" key="16">
    <source>
        <dbReference type="Proteomes" id="UP001209803"/>
    </source>
</evidence>
<dbReference type="Pfam" id="PF07005">
    <property type="entry name" value="SBD_N"/>
    <property type="match status" value="1"/>
</dbReference>
<gene>
    <name evidence="15" type="ORF">K1718_06890</name>
</gene>
<accession>A0ABY8F6G2</accession>
<evidence type="ECO:0000256" key="10">
    <source>
        <dbReference type="ARBA" id="ARBA00039095"/>
    </source>
</evidence>
<keyword evidence="6" id="KW-0119">Carbohydrate metabolism</keyword>
<dbReference type="EMBL" id="CP120863">
    <property type="protein sequence ID" value="WFE91073.1"/>
    <property type="molecule type" value="Genomic_DNA"/>
</dbReference>
<evidence type="ECO:0000259" key="13">
    <source>
        <dbReference type="Pfam" id="PF07005"/>
    </source>
</evidence>
<dbReference type="InterPro" id="IPR050007">
    <property type="entry name" value="OtnK"/>
</dbReference>
<dbReference type="SUPFAM" id="SSF142764">
    <property type="entry name" value="YgbK-like"/>
    <property type="match status" value="1"/>
</dbReference>
<dbReference type="Gene3D" id="3.40.980.20">
    <property type="entry name" value="Four-carbon acid sugar kinase, nucleotide binding domain"/>
    <property type="match status" value="1"/>
</dbReference>
<evidence type="ECO:0000256" key="4">
    <source>
        <dbReference type="ARBA" id="ARBA00022777"/>
    </source>
</evidence>
<dbReference type="RefSeq" id="WP_265683287.1">
    <property type="nucleotide sequence ID" value="NZ_CP120863.1"/>
</dbReference>
<protein>
    <recommendedName>
        <fullName evidence="11">3-oxo-tetronate kinase</fullName>
        <ecNumber evidence="10">2.7.1.217</ecNumber>
    </recommendedName>
    <alternativeName>
        <fullName evidence="12">3-dehydrotetronate 4-kinase</fullName>
    </alternativeName>
</protein>
<evidence type="ECO:0000256" key="5">
    <source>
        <dbReference type="ARBA" id="ARBA00022840"/>
    </source>
</evidence>
<comment type="catalytic activity">
    <reaction evidence="8">
        <text>3-dehydro-D-erythronate + ATP = 3-dehydro-4-O-phospho-D-erythronate + ADP + H(+)</text>
        <dbReference type="Rhea" id="RHEA:52556"/>
        <dbReference type="ChEBI" id="CHEBI:15378"/>
        <dbReference type="ChEBI" id="CHEBI:30616"/>
        <dbReference type="ChEBI" id="CHEBI:57958"/>
        <dbReference type="ChEBI" id="CHEBI:136593"/>
        <dbReference type="ChEBI" id="CHEBI:456216"/>
        <dbReference type="EC" id="2.7.1.217"/>
    </reaction>
</comment>
<comment type="function">
    <text evidence="9">Catalyzes the ATP-dependent phosphorylation of 3-oxo-tetronate to 3-oxo-tetronate 4-phosphate.</text>
</comment>
<dbReference type="InterPro" id="IPR037051">
    <property type="entry name" value="4-carb_acid_sugar_kinase_N_sf"/>
</dbReference>
<comment type="similarity">
    <text evidence="1">Belongs to the four-carbon acid sugar kinase family.</text>
</comment>
<dbReference type="Proteomes" id="UP001209803">
    <property type="component" value="Chromosome"/>
</dbReference>
<evidence type="ECO:0000256" key="6">
    <source>
        <dbReference type="ARBA" id="ARBA00023277"/>
    </source>
</evidence>
<dbReference type="InterPro" id="IPR042213">
    <property type="entry name" value="NBD_C_sf"/>
</dbReference>
<evidence type="ECO:0000256" key="7">
    <source>
        <dbReference type="ARBA" id="ARBA00035898"/>
    </source>
</evidence>
<sequence>MRLGCIGDDFTGSSDLANTLAKQGMRVTQYSGTPRTDAAETVDAGVVALKSRSIDPGDAVAQSLEALDWLKSQGCEQFFFKYCSTFDSTPEGNIGPVADALAEALDAQKVIVCPAFPGTGRSVYQGHLFVKDTLLSESGMQTHPLTPMTDPDIRRWLTRQSRFAVGHVAAQHVQSGTDAIRQCIESEHHSGKRLIVIDAIRDEDLVEIGKTAKDLRLVTGGSGVALGLPANFGYTPSLVPWTPQPGKSIVLSGSCSLATRRQVKAHIAQHPSREVNAAEVIEGHLTAEETADWLLGSEGIPMAFSSADPDIVADIQATYGRERSAAALETFFSDVAKVARAGGATRIITAGGETSGAIVEGLGLETLEIGPEIDPGIPALRAGPDLVVALKSGNFGAEDFFEKADRMLKG</sequence>
<feature type="domain" description="Four-carbon acid sugar kinase N-terminal" evidence="13">
    <location>
        <begin position="3"/>
        <end position="227"/>
    </location>
</feature>
<feature type="domain" description="Four-carbon acid sugar kinase nucleotide binding" evidence="14">
    <location>
        <begin position="250"/>
        <end position="401"/>
    </location>
</feature>
<keyword evidence="2" id="KW-0808">Transferase</keyword>
<evidence type="ECO:0000256" key="11">
    <source>
        <dbReference type="ARBA" id="ARBA00039461"/>
    </source>
</evidence>
<evidence type="ECO:0000313" key="15">
    <source>
        <dbReference type="EMBL" id="WFE91073.1"/>
    </source>
</evidence>
<dbReference type="Gene3D" id="3.40.50.10840">
    <property type="entry name" value="Putative sugar-binding, N-terminal domain"/>
    <property type="match status" value="1"/>
</dbReference>
<proteinExistence type="inferred from homology"/>
<comment type="catalytic activity">
    <reaction evidence="7">
        <text>3-dehydro-L-erythronate + ATP = 3-dehydro-4-O-phospho-L-erythronate + ADP + H(+)</text>
        <dbReference type="Rhea" id="RHEA:52552"/>
        <dbReference type="ChEBI" id="CHEBI:15378"/>
        <dbReference type="ChEBI" id="CHEBI:30616"/>
        <dbReference type="ChEBI" id="CHEBI:136592"/>
        <dbReference type="ChEBI" id="CHEBI:136670"/>
        <dbReference type="ChEBI" id="CHEBI:456216"/>
        <dbReference type="EC" id="2.7.1.217"/>
    </reaction>
</comment>
<keyword evidence="5" id="KW-0067">ATP-binding</keyword>
<evidence type="ECO:0000256" key="1">
    <source>
        <dbReference type="ARBA" id="ARBA00005715"/>
    </source>
</evidence>
<evidence type="ECO:0000256" key="3">
    <source>
        <dbReference type="ARBA" id="ARBA00022741"/>
    </source>
</evidence>
<evidence type="ECO:0000256" key="8">
    <source>
        <dbReference type="ARBA" id="ARBA00036346"/>
    </source>
</evidence>
<keyword evidence="3" id="KW-0547">Nucleotide-binding</keyword>
<dbReference type="NCBIfam" id="NF043035">
    <property type="entry name" value="OxoTetrKin"/>
    <property type="match status" value="1"/>
</dbReference>